<dbReference type="InterPro" id="IPR054221">
    <property type="entry name" value="DUF6941"/>
</dbReference>
<protein>
    <submittedName>
        <fullName evidence="1">Uncharacterized protein</fullName>
    </submittedName>
</protein>
<comment type="caution">
    <text evidence="1">The sequence shown here is derived from an EMBL/GenBank/DDBJ whole genome shotgun (WGS) entry which is preliminary data.</text>
</comment>
<accession>A0A8J3R4J2</accession>
<dbReference type="AlphaFoldDB" id="A0A8J3R4J2"/>
<keyword evidence="2" id="KW-1185">Reference proteome</keyword>
<evidence type="ECO:0000313" key="1">
    <source>
        <dbReference type="EMBL" id="GIH68977.1"/>
    </source>
</evidence>
<dbReference type="Pfam" id="PF22091">
    <property type="entry name" value="DUF6941"/>
    <property type="match status" value="1"/>
</dbReference>
<reference evidence="1" key="1">
    <citation type="submission" date="2021-01" db="EMBL/GenBank/DDBJ databases">
        <title>Whole genome shotgun sequence of Sphaerimonospora thailandensis NBRC 107569.</title>
        <authorList>
            <person name="Komaki H."/>
            <person name="Tamura T."/>
        </authorList>
    </citation>
    <scope>NUCLEOTIDE SEQUENCE</scope>
    <source>
        <strain evidence="1">NBRC 107569</strain>
    </source>
</reference>
<dbReference type="EMBL" id="BOOG01000011">
    <property type="protein sequence ID" value="GIH68977.1"/>
    <property type="molecule type" value="Genomic_DNA"/>
</dbReference>
<gene>
    <name evidence="1" type="ORF">Mth01_12300</name>
</gene>
<dbReference type="Proteomes" id="UP000610966">
    <property type="component" value="Unassembled WGS sequence"/>
</dbReference>
<organism evidence="1 2">
    <name type="scientific">Sphaerimonospora thailandensis</name>
    <dbReference type="NCBI Taxonomy" id="795644"/>
    <lineage>
        <taxon>Bacteria</taxon>
        <taxon>Bacillati</taxon>
        <taxon>Actinomycetota</taxon>
        <taxon>Actinomycetes</taxon>
        <taxon>Streptosporangiales</taxon>
        <taxon>Streptosporangiaceae</taxon>
        <taxon>Sphaerimonospora</taxon>
    </lineage>
</organism>
<name>A0A8J3R4J2_9ACTN</name>
<dbReference type="RefSeq" id="WP_204012623.1">
    <property type="nucleotide sequence ID" value="NZ_BOOG01000011.1"/>
</dbReference>
<proteinExistence type="predicted"/>
<sequence>MRGSLVLCDSAQQDTGSGKVHILGAGWSITGPSVPPMAVVAFLRVPWEAVDSVQSFAIRLLDDSDKPVMMAGGNGKPVQFAGRLTLGDADKEAESMARSVDVNTTFVINVSPLPLEPGHMYRWIFEVNDEELDSASFAVRASVVNTDL</sequence>
<evidence type="ECO:0000313" key="2">
    <source>
        <dbReference type="Proteomes" id="UP000610966"/>
    </source>
</evidence>